<dbReference type="AlphaFoldDB" id="A0A0V1ART7"/>
<dbReference type="EMBL" id="JYDI01001630">
    <property type="protein sequence ID" value="KRY27338.1"/>
    <property type="molecule type" value="Genomic_DNA"/>
</dbReference>
<evidence type="ECO:0000313" key="2">
    <source>
        <dbReference type="Proteomes" id="UP000054653"/>
    </source>
</evidence>
<evidence type="ECO:0000313" key="1">
    <source>
        <dbReference type="EMBL" id="KRY27338.1"/>
    </source>
</evidence>
<sequence>MDSTVSVSLELLMRLMTDDKNINAFHTSVINHRQLDCISFRRRYEQCRQLTILNFRCSHIPQPGVVSGPSCAW</sequence>
<proteinExistence type="predicted"/>
<keyword evidence="2" id="KW-1185">Reference proteome</keyword>
<protein>
    <submittedName>
        <fullName evidence="1">Uncharacterized protein</fullName>
    </submittedName>
</protein>
<dbReference type="Proteomes" id="UP000054653">
    <property type="component" value="Unassembled WGS sequence"/>
</dbReference>
<gene>
    <name evidence="1" type="ORF">T03_17665</name>
</gene>
<reference evidence="1 2" key="1">
    <citation type="submission" date="2015-01" db="EMBL/GenBank/DDBJ databases">
        <title>Evolution of Trichinella species and genotypes.</title>
        <authorList>
            <person name="Korhonen P.K."/>
            <person name="Edoardo P."/>
            <person name="Giuseppe L.R."/>
            <person name="Gasser R.B."/>
        </authorList>
    </citation>
    <scope>NUCLEOTIDE SEQUENCE [LARGE SCALE GENOMIC DNA]</scope>
    <source>
        <strain evidence="1">ISS120</strain>
    </source>
</reference>
<name>A0A0V1ART7_TRIBR</name>
<comment type="caution">
    <text evidence="1">The sequence shown here is derived from an EMBL/GenBank/DDBJ whole genome shotgun (WGS) entry which is preliminary data.</text>
</comment>
<accession>A0A0V1ART7</accession>
<organism evidence="1 2">
    <name type="scientific">Trichinella britovi</name>
    <name type="common">Parasitic roundworm</name>
    <dbReference type="NCBI Taxonomy" id="45882"/>
    <lineage>
        <taxon>Eukaryota</taxon>
        <taxon>Metazoa</taxon>
        <taxon>Ecdysozoa</taxon>
        <taxon>Nematoda</taxon>
        <taxon>Enoplea</taxon>
        <taxon>Dorylaimia</taxon>
        <taxon>Trichinellida</taxon>
        <taxon>Trichinellidae</taxon>
        <taxon>Trichinella</taxon>
    </lineage>
</organism>